<keyword evidence="6" id="KW-0472">Membrane</keyword>
<evidence type="ECO:0000259" key="7">
    <source>
        <dbReference type="PROSITE" id="PS51790"/>
    </source>
</evidence>
<dbReference type="InterPro" id="IPR002579">
    <property type="entry name" value="Met_Sox_Rdtase_MsrB_dom"/>
</dbReference>
<comment type="catalytic activity">
    <reaction evidence="5">
        <text>L-methionyl-[protein] + [thioredoxin]-disulfide + H2O = L-methionyl-(R)-S-oxide-[protein] + [thioredoxin]-dithiol</text>
        <dbReference type="Rhea" id="RHEA:24164"/>
        <dbReference type="Rhea" id="RHEA-COMP:10698"/>
        <dbReference type="Rhea" id="RHEA-COMP:10700"/>
        <dbReference type="Rhea" id="RHEA-COMP:12313"/>
        <dbReference type="Rhea" id="RHEA-COMP:12314"/>
        <dbReference type="ChEBI" id="CHEBI:15377"/>
        <dbReference type="ChEBI" id="CHEBI:16044"/>
        <dbReference type="ChEBI" id="CHEBI:29950"/>
        <dbReference type="ChEBI" id="CHEBI:45764"/>
        <dbReference type="ChEBI" id="CHEBI:50058"/>
        <dbReference type="EC" id="1.8.4.12"/>
    </reaction>
</comment>
<dbReference type="GO" id="GO:0046872">
    <property type="term" value="F:metal ion binding"/>
    <property type="evidence" value="ECO:0007669"/>
    <property type="project" value="UniProtKB-KW"/>
</dbReference>
<feature type="domain" description="MsrB" evidence="7">
    <location>
        <begin position="115"/>
        <end position="240"/>
    </location>
</feature>
<evidence type="ECO:0000256" key="1">
    <source>
        <dbReference type="ARBA" id="ARBA00007174"/>
    </source>
</evidence>
<sequence length="241" mass="27220">MSKNFQSPNIFWWILIPGAFITLFLLGYYPGIIPLDKLGASGRSLSQSVSQYRTGLIVGLWATILAHLFEAMLARNICQKHKFDQQSTLLWTIQTFIIAGNKPEEQNAPSVNLSDDEWKKKLTDEEYRILRKKDTEYPGTGKYDKHFEPGTYECAGCGQNLYDSSSKFDSHCGWPAFSSSLAGSVKRHKDEDGYRIEILCRACDGHLGHVFEGEGIRDSNGKIIEERHCVNSASLKFSKKN</sequence>
<evidence type="ECO:0000256" key="4">
    <source>
        <dbReference type="ARBA" id="ARBA00023002"/>
    </source>
</evidence>
<evidence type="ECO:0000256" key="6">
    <source>
        <dbReference type="SAM" id="Phobius"/>
    </source>
</evidence>
<comment type="function">
    <text evidence="5">Methionine-sulfoxide reductase that specifically reduces methionine (R)-sulfoxide back to methionine. While in many cases methionine oxidation is the result of random oxidation following oxidative stress, methionine oxidation is also a post-translational modification that takes place on specific residues.</text>
</comment>
<reference evidence="9" key="1">
    <citation type="submission" date="2021-02" db="EMBL/GenBank/DDBJ databases">
        <authorList>
            <person name="Nowell W R."/>
        </authorList>
    </citation>
    <scope>NUCLEOTIDE SEQUENCE</scope>
</reference>
<keyword evidence="6" id="KW-0812">Transmembrane</keyword>
<protein>
    <recommendedName>
        <fullName evidence="5">Peptide-methionine (R)-S-oxide reductase</fullName>
        <ecNumber evidence="5">1.8.4.12</ecNumber>
    </recommendedName>
</protein>
<comment type="cofactor">
    <cofactor evidence="5">
        <name>Zn(2+)</name>
        <dbReference type="ChEBI" id="CHEBI:29105"/>
    </cofactor>
    <text evidence="5">Binds 1 zinc ion per subunit.</text>
</comment>
<name>A0A8S2QKG3_9BILA</name>
<dbReference type="NCBIfam" id="TIGR00357">
    <property type="entry name" value="peptide-methionine (R)-S-oxide reductase MsrB"/>
    <property type="match status" value="1"/>
</dbReference>
<organism evidence="9 10">
    <name type="scientific">Rotaria magnacalcarata</name>
    <dbReference type="NCBI Taxonomy" id="392030"/>
    <lineage>
        <taxon>Eukaryota</taxon>
        <taxon>Metazoa</taxon>
        <taxon>Spiralia</taxon>
        <taxon>Gnathifera</taxon>
        <taxon>Rotifera</taxon>
        <taxon>Eurotatoria</taxon>
        <taxon>Bdelloidea</taxon>
        <taxon>Philodinida</taxon>
        <taxon>Philodinidae</taxon>
        <taxon>Rotaria</taxon>
    </lineage>
</organism>
<evidence type="ECO:0000313" key="10">
    <source>
        <dbReference type="Proteomes" id="UP000676336"/>
    </source>
</evidence>
<dbReference type="InterPro" id="IPR028427">
    <property type="entry name" value="Met_Sox_Rdtase_MsrB"/>
</dbReference>
<dbReference type="InterPro" id="IPR011057">
    <property type="entry name" value="Mss4-like_sf"/>
</dbReference>
<comment type="caution">
    <text evidence="9">The sequence shown here is derived from an EMBL/GenBank/DDBJ whole genome shotgun (WGS) entry which is preliminary data.</text>
</comment>
<keyword evidence="3 5" id="KW-0862">Zinc</keyword>
<dbReference type="GO" id="GO:0006979">
    <property type="term" value="P:response to oxidative stress"/>
    <property type="evidence" value="ECO:0007669"/>
    <property type="project" value="InterPro"/>
</dbReference>
<dbReference type="Proteomes" id="UP000676336">
    <property type="component" value="Unassembled WGS sequence"/>
</dbReference>
<dbReference type="PANTHER" id="PTHR46081">
    <property type="entry name" value="PEPTIDE METHIONINE SULFOXIDE REDUCTASE 2"/>
    <property type="match status" value="1"/>
</dbReference>
<dbReference type="Pfam" id="PF14934">
    <property type="entry name" value="TMEM254"/>
    <property type="match status" value="1"/>
</dbReference>
<dbReference type="EMBL" id="CAJOBI010008377">
    <property type="protein sequence ID" value="CAF4111072.1"/>
    <property type="molecule type" value="Genomic_DNA"/>
</dbReference>
<feature type="transmembrane region" description="Helical" evidence="6">
    <location>
        <begin position="12"/>
        <end position="32"/>
    </location>
</feature>
<dbReference type="InterPro" id="IPR028110">
    <property type="entry name" value="TMEM254"/>
</dbReference>
<comment type="similarity">
    <text evidence="1 5">Belongs to the MsrB Met sulfoxide reductase family.</text>
</comment>
<evidence type="ECO:0000256" key="2">
    <source>
        <dbReference type="ARBA" id="ARBA00022723"/>
    </source>
</evidence>
<evidence type="ECO:0000313" key="9">
    <source>
        <dbReference type="EMBL" id="CAF4111072.1"/>
    </source>
</evidence>
<dbReference type="EC" id="1.8.4.12" evidence="5"/>
<dbReference type="Pfam" id="PF01641">
    <property type="entry name" value="SelR"/>
    <property type="match status" value="1"/>
</dbReference>
<evidence type="ECO:0000256" key="5">
    <source>
        <dbReference type="RuleBase" id="RU365044"/>
    </source>
</evidence>
<dbReference type="AlphaFoldDB" id="A0A8S2QKG3"/>
<dbReference type="EMBL" id="CAJOBH010007924">
    <property type="protein sequence ID" value="CAF4097967.1"/>
    <property type="molecule type" value="Genomic_DNA"/>
</dbReference>
<proteinExistence type="inferred from homology"/>
<dbReference type="Proteomes" id="UP000681967">
    <property type="component" value="Unassembled WGS sequence"/>
</dbReference>
<keyword evidence="2 5" id="KW-0479">Metal-binding</keyword>
<gene>
    <name evidence="8" type="ORF">BYL167_LOCUS18963</name>
    <name evidence="9" type="ORF">SMN809_LOCUS17809</name>
</gene>
<dbReference type="SUPFAM" id="SSF51316">
    <property type="entry name" value="Mss4-like"/>
    <property type="match status" value="1"/>
</dbReference>
<dbReference type="GO" id="GO:0033743">
    <property type="term" value="F:peptide-methionine (R)-S-oxide reductase activity"/>
    <property type="evidence" value="ECO:0007669"/>
    <property type="project" value="UniProtKB-EC"/>
</dbReference>
<keyword evidence="4 5" id="KW-0560">Oxidoreductase</keyword>
<feature type="transmembrane region" description="Helical" evidence="6">
    <location>
        <begin position="52"/>
        <end position="73"/>
    </location>
</feature>
<dbReference type="PROSITE" id="PS51790">
    <property type="entry name" value="MSRB"/>
    <property type="match status" value="1"/>
</dbReference>
<accession>A0A8S2QKG3</accession>
<evidence type="ECO:0000256" key="3">
    <source>
        <dbReference type="ARBA" id="ARBA00022833"/>
    </source>
</evidence>
<keyword evidence="6" id="KW-1133">Transmembrane helix</keyword>
<dbReference type="PANTHER" id="PTHR46081:SF8">
    <property type="entry name" value="PEPTIDE METHIONINE SULFOXIDE REDUCTASE 2"/>
    <property type="match status" value="1"/>
</dbReference>
<dbReference type="GO" id="GO:0030091">
    <property type="term" value="P:protein repair"/>
    <property type="evidence" value="ECO:0007669"/>
    <property type="project" value="InterPro"/>
</dbReference>
<dbReference type="Gene3D" id="2.170.150.20">
    <property type="entry name" value="Peptide methionine sulfoxide reductase"/>
    <property type="match status" value="1"/>
</dbReference>
<evidence type="ECO:0000313" key="8">
    <source>
        <dbReference type="EMBL" id="CAF4097967.1"/>
    </source>
</evidence>